<dbReference type="FunFam" id="3.90.1260.10:FF:000003">
    <property type="entry name" value="Argininosuccinate synthase"/>
    <property type="match status" value="1"/>
</dbReference>
<dbReference type="InterPro" id="IPR048268">
    <property type="entry name" value="Arginosuc_syn_C"/>
</dbReference>
<dbReference type="SUPFAM" id="SSF52402">
    <property type="entry name" value="Adenine nucleotide alpha hydrolases-like"/>
    <property type="match status" value="1"/>
</dbReference>
<evidence type="ECO:0000256" key="11">
    <source>
        <dbReference type="ARBA" id="ARBA00060987"/>
    </source>
</evidence>
<dbReference type="InterPro" id="IPR048267">
    <property type="entry name" value="Arginosuc_syn_N"/>
</dbReference>
<dbReference type="CDD" id="cd01999">
    <property type="entry name" value="ASS"/>
    <property type="match status" value="1"/>
</dbReference>
<dbReference type="PROSITE" id="PS00564">
    <property type="entry name" value="ARGININOSUCCIN_SYN_1"/>
    <property type="match status" value="1"/>
</dbReference>
<dbReference type="NCBIfam" id="TIGR00032">
    <property type="entry name" value="argG"/>
    <property type="match status" value="1"/>
</dbReference>
<evidence type="ECO:0000256" key="4">
    <source>
        <dbReference type="ARBA" id="ARBA00014810"/>
    </source>
</evidence>
<evidence type="ECO:0000259" key="12">
    <source>
        <dbReference type="Pfam" id="PF00764"/>
    </source>
</evidence>
<evidence type="ECO:0000256" key="7">
    <source>
        <dbReference type="ARBA" id="ARBA00022605"/>
    </source>
</evidence>
<evidence type="ECO:0000256" key="2">
    <source>
        <dbReference type="ARBA" id="ARBA00011881"/>
    </source>
</evidence>
<dbReference type="Proteomes" id="UP000045706">
    <property type="component" value="Unassembled WGS sequence"/>
</dbReference>
<evidence type="ECO:0000256" key="1">
    <source>
        <dbReference type="ARBA" id="ARBA00004967"/>
    </source>
</evidence>
<feature type="domain" description="Arginosuccinate synthase-like N-terminal" evidence="12">
    <location>
        <begin position="36"/>
        <end position="200"/>
    </location>
</feature>
<dbReference type="GO" id="GO:0005524">
    <property type="term" value="F:ATP binding"/>
    <property type="evidence" value="ECO:0007669"/>
    <property type="project" value="UniProtKB-KW"/>
</dbReference>
<keyword evidence="9" id="KW-0067">ATP-binding</keyword>
<dbReference type="Gene3D" id="3.40.50.620">
    <property type="entry name" value="HUPs"/>
    <property type="match status" value="1"/>
</dbReference>
<comment type="similarity">
    <text evidence="11">Belongs to the argininosuccinate synthase family. Type 1 subfamily.</text>
</comment>
<evidence type="ECO:0000256" key="10">
    <source>
        <dbReference type="ARBA" id="ARBA00029916"/>
    </source>
</evidence>
<dbReference type="PROSITE" id="PS00565">
    <property type="entry name" value="ARGININOSUCCIN_SYN_2"/>
    <property type="match status" value="1"/>
</dbReference>
<evidence type="ECO:0000256" key="8">
    <source>
        <dbReference type="ARBA" id="ARBA00022741"/>
    </source>
</evidence>
<dbReference type="PANTHER" id="PTHR11587">
    <property type="entry name" value="ARGININOSUCCINATE SYNTHASE"/>
    <property type="match status" value="1"/>
</dbReference>
<evidence type="ECO:0000313" key="14">
    <source>
        <dbReference type="EMBL" id="CRK40351.1"/>
    </source>
</evidence>
<dbReference type="InterPro" id="IPR018223">
    <property type="entry name" value="Arginosuc_synth_CS"/>
</dbReference>
<dbReference type="FunFam" id="3.40.50.620:FF:000019">
    <property type="entry name" value="Argininosuccinate synthase"/>
    <property type="match status" value="1"/>
</dbReference>
<evidence type="ECO:0000256" key="3">
    <source>
        <dbReference type="ARBA" id="ARBA00012286"/>
    </source>
</evidence>
<dbReference type="AlphaFoldDB" id="A0A0G4N1A1"/>
<protein>
    <recommendedName>
        <fullName evidence="4">Argininosuccinate synthase</fullName>
        <ecNumber evidence="3">6.3.4.5</ecNumber>
    </recommendedName>
    <alternativeName>
        <fullName evidence="10">Citrulline--aspartate ligase</fullName>
    </alternativeName>
</protein>
<comment type="subunit">
    <text evidence="2">Homotetramer.</text>
</comment>
<organism evidence="14 15">
    <name type="scientific">Verticillium longisporum</name>
    <name type="common">Verticillium dahliae var. longisporum</name>
    <dbReference type="NCBI Taxonomy" id="100787"/>
    <lineage>
        <taxon>Eukaryota</taxon>
        <taxon>Fungi</taxon>
        <taxon>Dikarya</taxon>
        <taxon>Ascomycota</taxon>
        <taxon>Pezizomycotina</taxon>
        <taxon>Sordariomycetes</taxon>
        <taxon>Hypocreomycetidae</taxon>
        <taxon>Glomerellales</taxon>
        <taxon>Plectosphaerellaceae</taxon>
        <taxon>Verticillium</taxon>
    </lineage>
</organism>
<dbReference type="InterPro" id="IPR024074">
    <property type="entry name" value="AS_cat/multimer_dom_body"/>
</dbReference>
<dbReference type="GO" id="GO:0004055">
    <property type="term" value="F:argininosuccinate synthase activity"/>
    <property type="evidence" value="ECO:0007669"/>
    <property type="project" value="UniProtKB-EC"/>
</dbReference>
<reference evidence="15" key="1">
    <citation type="submission" date="2015-05" db="EMBL/GenBank/DDBJ databases">
        <authorList>
            <person name="Fogelqvist Johan"/>
        </authorList>
    </citation>
    <scope>NUCLEOTIDE SEQUENCE [LARGE SCALE GENOMIC DNA]</scope>
</reference>
<keyword evidence="7" id="KW-0028">Amino-acid biosynthesis</keyword>
<dbReference type="UniPathway" id="UPA00068">
    <property type="reaction ID" value="UER00113"/>
</dbReference>
<keyword evidence="5" id="KW-0055">Arginine biosynthesis</keyword>
<dbReference type="PANTHER" id="PTHR11587:SF2">
    <property type="entry name" value="ARGININOSUCCINATE SYNTHASE"/>
    <property type="match status" value="1"/>
</dbReference>
<comment type="pathway">
    <text evidence="1">Amino-acid biosynthesis; L-arginine biosynthesis; L-arginine from L-ornithine and carbamoyl phosphate: step 2/3.</text>
</comment>
<evidence type="ECO:0000256" key="6">
    <source>
        <dbReference type="ARBA" id="ARBA00022598"/>
    </source>
</evidence>
<sequence length="441" mass="49220">MDEGGGDGWRCEILPPTTYYYPKHQSIITMAGSKGKVCLAYSGGLDTSTILAWLIEQDYSVVCFLANVGQEEDWDAVEKKALQIGAEKMIIEDITQNFVDEFCWKAIACNAIYEDQYLLGTSLARPAIARAMMKAAAREGCDYVSHGCTGKGNDQVRFELAYYTINPAIKVIAPWRDPTFFNRFQGRNDLLDYAAEKGIPVTSTKAKPYSMDDNLAHCSYEAGMLEDPNVTPPEDMWTRTDSPLKAPDTPLDISIHFDKGLPVKVVTPEKTVTGSLELFKLLNDLGKQHGIGRIDIVENRYIGLKSRGCYDSPAMTLLRLSHISIEGLVLDGRVRSLRDNLSKQWSELLYNGLYFSPERAFLQPSLDFAQERVNGEVRLRLYKGNAYVLGRTSQEKLYSEEDASMDSLTTFDPSETSGFITIAAIRLKKYGLQVAEAGLEL</sequence>
<evidence type="ECO:0000313" key="15">
    <source>
        <dbReference type="Proteomes" id="UP000045706"/>
    </source>
</evidence>
<dbReference type="InterPro" id="IPR014729">
    <property type="entry name" value="Rossmann-like_a/b/a_fold"/>
</dbReference>
<dbReference type="NCBIfam" id="NF001770">
    <property type="entry name" value="PRK00509.1"/>
    <property type="match status" value="1"/>
</dbReference>
<keyword evidence="8" id="KW-0547">Nucleotide-binding</keyword>
<evidence type="ECO:0000259" key="13">
    <source>
        <dbReference type="Pfam" id="PF20979"/>
    </source>
</evidence>
<dbReference type="GO" id="GO:0000053">
    <property type="term" value="P:argininosuccinate metabolic process"/>
    <property type="evidence" value="ECO:0007669"/>
    <property type="project" value="TreeGrafter"/>
</dbReference>
<dbReference type="InterPro" id="IPR023434">
    <property type="entry name" value="Arginosuc_synth_type_1_subfam"/>
</dbReference>
<feature type="domain" description="Arginosuccinate synthase C-terminal" evidence="13">
    <location>
        <begin position="209"/>
        <end position="430"/>
    </location>
</feature>
<keyword evidence="6" id="KW-0436">Ligase</keyword>
<dbReference type="EC" id="6.3.4.5" evidence="3"/>
<proteinExistence type="inferred from homology"/>
<dbReference type="HAMAP" id="MF_00005">
    <property type="entry name" value="Arg_succ_synth_type1"/>
    <property type="match status" value="1"/>
</dbReference>
<evidence type="ECO:0000256" key="5">
    <source>
        <dbReference type="ARBA" id="ARBA00022571"/>
    </source>
</evidence>
<dbReference type="Pfam" id="PF00764">
    <property type="entry name" value="Arginosuc_synth"/>
    <property type="match status" value="1"/>
</dbReference>
<dbReference type="Gene3D" id="3.90.1260.10">
    <property type="entry name" value="Argininosuccinate synthetase, chain A, domain 2"/>
    <property type="match status" value="1"/>
</dbReference>
<name>A0A0G4N1A1_VERLO</name>
<gene>
    <name evidence="14" type="ORF">BN1723_004782</name>
</gene>
<dbReference type="GO" id="GO:0000050">
    <property type="term" value="P:urea cycle"/>
    <property type="evidence" value="ECO:0007669"/>
    <property type="project" value="TreeGrafter"/>
</dbReference>
<dbReference type="Pfam" id="PF20979">
    <property type="entry name" value="Arginosuc_syn_C"/>
    <property type="match status" value="1"/>
</dbReference>
<dbReference type="SUPFAM" id="SSF69864">
    <property type="entry name" value="Argininosuccinate synthetase, C-terminal domain"/>
    <property type="match status" value="1"/>
</dbReference>
<dbReference type="GO" id="GO:0005737">
    <property type="term" value="C:cytoplasm"/>
    <property type="evidence" value="ECO:0007669"/>
    <property type="project" value="TreeGrafter"/>
</dbReference>
<evidence type="ECO:0000256" key="9">
    <source>
        <dbReference type="ARBA" id="ARBA00022840"/>
    </source>
</evidence>
<dbReference type="InterPro" id="IPR001518">
    <property type="entry name" value="Arginosuc_synth"/>
</dbReference>
<accession>A0A0G4N1A1</accession>
<dbReference type="EMBL" id="CVQI01032052">
    <property type="protein sequence ID" value="CRK40351.1"/>
    <property type="molecule type" value="Genomic_DNA"/>
</dbReference>
<dbReference type="GO" id="GO:0006526">
    <property type="term" value="P:L-arginine biosynthetic process"/>
    <property type="evidence" value="ECO:0007669"/>
    <property type="project" value="UniProtKB-UniPathway"/>
</dbReference>